<reference evidence="2" key="1">
    <citation type="submission" date="2016-10" db="EMBL/GenBank/DDBJ databases">
        <authorList>
            <person name="Varghese N."/>
            <person name="Submissions S."/>
        </authorList>
    </citation>
    <scope>NUCLEOTIDE SEQUENCE [LARGE SCALE GENOMIC DNA]</scope>
    <source>
        <strain evidence="2">Nm44</strain>
    </source>
</reference>
<keyword evidence="2" id="KW-1185">Reference proteome</keyword>
<dbReference type="RefSeq" id="WP_074907527.1">
    <property type="nucleotide sequence ID" value="NZ_FOUB01000148.1"/>
</dbReference>
<name>A0A1I4XB64_9PROT</name>
<dbReference type="OrthoDB" id="6010489at2"/>
<accession>A0A1I4XB64</accession>
<evidence type="ECO:0000313" key="2">
    <source>
        <dbReference type="Proteomes" id="UP000183287"/>
    </source>
</evidence>
<gene>
    <name evidence="1" type="ORF">SAMN05421863_11482</name>
</gene>
<dbReference type="InterPro" id="IPR006448">
    <property type="entry name" value="Phage_term_ssu_P27"/>
</dbReference>
<dbReference type="EMBL" id="FOUB01000148">
    <property type="protein sequence ID" value="SFN23137.1"/>
    <property type="molecule type" value="Genomic_DNA"/>
</dbReference>
<sequence>MAGRNRKPTHLKIVEGNKGKRAINGQEPDPDYLNDLTPPEFLTDSAKVVWEEIAQNLRDARVLTVLDIPMLQMVCESVATYRNAVKKCEERHAKGSIGESSSIGYWEMIKSMSFKQAMAAMQQFGMSPAARTRIAIQPQGELDLGDKESKNYFT</sequence>
<dbReference type="AlphaFoldDB" id="A0A1I4XB64"/>
<dbReference type="Pfam" id="PF05119">
    <property type="entry name" value="Terminase_4"/>
    <property type="match status" value="1"/>
</dbReference>
<organism evidence="1 2">
    <name type="scientific">Nitrosomonas communis</name>
    <dbReference type="NCBI Taxonomy" id="44574"/>
    <lineage>
        <taxon>Bacteria</taxon>
        <taxon>Pseudomonadati</taxon>
        <taxon>Pseudomonadota</taxon>
        <taxon>Betaproteobacteria</taxon>
        <taxon>Nitrosomonadales</taxon>
        <taxon>Nitrosomonadaceae</taxon>
        <taxon>Nitrosomonas</taxon>
    </lineage>
</organism>
<dbReference type="NCBIfam" id="TIGR01558">
    <property type="entry name" value="sm_term_P27"/>
    <property type="match status" value="1"/>
</dbReference>
<protein>
    <submittedName>
        <fullName evidence="1">Phage terminase, small subunit, putative, P27 family</fullName>
    </submittedName>
</protein>
<evidence type="ECO:0000313" key="1">
    <source>
        <dbReference type="EMBL" id="SFN23137.1"/>
    </source>
</evidence>
<proteinExistence type="predicted"/>
<dbReference type="Proteomes" id="UP000183287">
    <property type="component" value="Unassembled WGS sequence"/>
</dbReference>